<feature type="compositionally biased region" description="Low complexity" evidence="1">
    <location>
        <begin position="628"/>
        <end position="650"/>
    </location>
</feature>
<dbReference type="Proteomes" id="UP001378960">
    <property type="component" value="Unassembled WGS sequence"/>
</dbReference>
<feature type="compositionally biased region" description="Low complexity" evidence="1">
    <location>
        <begin position="495"/>
        <end position="510"/>
    </location>
</feature>
<feature type="compositionally biased region" description="Low complexity" evidence="1">
    <location>
        <begin position="588"/>
        <end position="612"/>
    </location>
</feature>
<feature type="compositionally biased region" description="Polar residues" evidence="1">
    <location>
        <begin position="570"/>
        <end position="584"/>
    </location>
</feature>
<dbReference type="EMBL" id="BTGB01000003">
    <property type="protein sequence ID" value="GMM46118.1"/>
    <property type="molecule type" value="Genomic_DNA"/>
</dbReference>
<keyword evidence="3" id="KW-1185">Reference proteome</keyword>
<evidence type="ECO:0000313" key="3">
    <source>
        <dbReference type="Proteomes" id="UP001378960"/>
    </source>
</evidence>
<accession>A0AAV5R4K2</accession>
<evidence type="ECO:0000256" key="1">
    <source>
        <dbReference type="SAM" id="MobiDB-lite"/>
    </source>
</evidence>
<gene>
    <name evidence="2" type="ORF">DAPK24_026930</name>
</gene>
<organism evidence="2 3">
    <name type="scientific">Pichia kluyveri</name>
    <name type="common">Yeast</name>
    <dbReference type="NCBI Taxonomy" id="36015"/>
    <lineage>
        <taxon>Eukaryota</taxon>
        <taxon>Fungi</taxon>
        <taxon>Dikarya</taxon>
        <taxon>Ascomycota</taxon>
        <taxon>Saccharomycotina</taxon>
        <taxon>Pichiomycetes</taxon>
        <taxon>Pichiales</taxon>
        <taxon>Pichiaceae</taxon>
        <taxon>Pichia</taxon>
    </lineage>
</organism>
<name>A0AAV5R4K2_PICKL</name>
<feature type="region of interest" description="Disordered" evidence="1">
    <location>
        <begin position="557"/>
        <end position="660"/>
    </location>
</feature>
<comment type="caution">
    <text evidence="2">The sequence shown here is derived from an EMBL/GenBank/DDBJ whole genome shotgun (WGS) entry which is preliminary data.</text>
</comment>
<feature type="compositionally biased region" description="Polar residues" evidence="1">
    <location>
        <begin position="518"/>
        <end position="534"/>
    </location>
</feature>
<dbReference type="AlphaFoldDB" id="A0AAV5R4K2"/>
<feature type="compositionally biased region" description="Polar residues" evidence="1">
    <location>
        <begin position="1087"/>
        <end position="1101"/>
    </location>
</feature>
<feature type="compositionally biased region" description="Low complexity" evidence="1">
    <location>
        <begin position="929"/>
        <end position="956"/>
    </location>
</feature>
<feature type="region of interest" description="Disordered" evidence="1">
    <location>
        <begin position="731"/>
        <end position="762"/>
    </location>
</feature>
<evidence type="ECO:0008006" key="4">
    <source>
        <dbReference type="Google" id="ProtNLM"/>
    </source>
</evidence>
<feature type="compositionally biased region" description="Polar residues" evidence="1">
    <location>
        <begin position="874"/>
        <end position="928"/>
    </location>
</feature>
<feature type="region of interest" description="Disordered" evidence="1">
    <location>
        <begin position="861"/>
        <end position="956"/>
    </location>
</feature>
<feature type="compositionally biased region" description="Polar residues" evidence="1">
    <location>
        <begin position="410"/>
        <end position="440"/>
    </location>
</feature>
<feature type="region of interest" description="Disordered" evidence="1">
    <location>
        <begin position="410"/>
        <end position="537"/>
    </location>
</feature>
<evidence type="ECO:0000313" key="2">
    <source>
        <dbReference type="EMBL" id="GMM46118.1"/>
    </source>
</evidence>
<sequence>MQTSRTLFPIDAKLLQYYYSSVKVELLLSQVLKIKETLKTDHDIIYDPQSIMLLSGTIFNVNDNFYRRSELLQNCLKYNASQSIDVPLILSPISFDSLENISRNAPIGPYGISLDKQVPLPNRKKVVDTIVLLELLLINVNNVIMKRFDAALNQYNKQHATNETKETLSKKLVTLDFNELDIIEQLAFHDIPIIDIKHQESILKFYLINQFRFLEMKLSIFQNIVDKLSTNIRQSITSITKSTNTSQSSNITPLYSMYLSLIRVADLYVEIRKSGKSIYFQNIQYFTPYMRHRKELREILTQMSFHFAQSKQNSMILTLISKYAKRSEIKNLSMDSNIFVSEFRKTSLDMITLISKMLAVLKRFHNEWTEICVEGKSNDFNKEYLREKLKERAATEKAKRLSIMAENQKQLKAQLSHRMSSSSIVNNPSQNKTLQSSSRRVASMGQIDENTTSSPAASPMTSPTTATASSTVIQRKNSLSMRRPASVIGTPGTVSQPASSLSSLTGSSRSPFYRPQPAGSTSATASRSNSLTRTDNARGLVIKKKSISDMAMGNDEFDEFAEPPKIGQIQRRSSNGSITESPSRTGVIRSPSIRSTPSSNSSRTNSLTSSPSVMRNRQQMLQRRASVNLSSPSSAISTSNSNSSSGSNSSPRVTAVNASNVSLQRRRSVIGTTNLQSQLEKERTDHIRAAALASKSVGNFHLTAQQRLQQHIMKSSQKGTMYSKPLETVKMTTKSEDEKEKEEEVEKVREKAQDKESLGSSDVEDTIVVKETKNEHILANGHPEIKFEENIDDKLSAEIEKLALGDGPDLKIVQPTPTKTKEIATDDIVKVESLTEFPSSPLNSIKSKSLEAQNALKIQLANRSRSNSNQSPNAKQPNINNNKRTILSPLRNGTNGDLSSKNAGSINGSPSRSRSNSATMNSANKNGTLSLSSPLSRSNSVSLSRTGSRSRSASISRRNSVIGNIVVVPEHEVSRIDEDQESSVVKKVRFTGVPEYTEDEDAQTPQHFQKQIKQKWAGYKPLFRKINSQEGEVFKQNHFEGHEQVVIDDYTYTPPPPPMRQYNMAMMQSQQPVPRTTLRPPPVTSTGNISTPNESSGSNRLSRLFRRR</sequence>
<feature type="compositionally biased region" description="Low complexity" evidence="1">
    <location>
        <begin position="451"/>
        <end position="471"/>
    </location>
</feature>
<feature type="compositionally biased region" description="Low complexity" evidence="1">
    <location>
        <begin position="862"/>
        <end position="873"/>
    </location>
</feature>
<reference evidence="2 3" key="1">
    <citation type="journal article" date="2023" name="Elife">
        <title>Identification of key yeast species and microbe-microbe interactions impacting larval growth of Drosophila in the wild.</title>
        <authorList>
            <person name="Mure A."/>
            <person name="Sugiura Y."/>
            <person name="Maeda R."/>
            <person name="Honda K."/>
            <person name="Sakurai N."/>
            <person name="Takahashi Y."/>
            <person name="Watada M."/>
            <person name="Katoh T."/>
            <person name="Gotoh A."/>
            <person name="Gotoh Y."/>
            <person name="Taniguchi I."/>
            <person name="Nakamura K."/>
            <person name="Hayashi T."/>
            <person name="Katayama T."/>
            <person name="Uemura T."/>
            <person name="Hattori Y."/>
        </authorList>
    </citation>
    <scope>NUCLEOTIDE SEQUENCE [LARGE SCALE GENOMIC DNA]</scope>
    <source>
        <strain evidence="2 3">PK-24</strain>
    </source>
</reference>
<protein>
    <recommendedName>
        <fullName evidence="4">GLC7-interacting protein 4</fullName>
    </recommendedName>
</protein>
<feature type="compositionally biased region" description="Polar residues" evidence="1">
    <location>
        <begin position="613"/>
        <end position="627"/>
    </location>
</feature>
<feature type="compositionally biased region" description="Basic and acidic residues" evidence="1">
    <location>
        <begin position="733"/>
        <end position="757"/>
    </location>
</feature>
<proteinExistence type="predicted"/>
<feature type="region of interest" description="Disordered" evidence="1">
    <location>
        <begin position="1068"/>
        <end position="1108"/>
    </location>
</feature>